<dbReference type="Proteomes" id="UP000316621">
    <property type="component" value="Chromosome 4"/>
</dbReference>
<keyword evidence="2" id="KW-1185">Reference proteome</keyword>
<protein>
    <submittedName>
        <fullName evidence="1">Uncharacterized protein</fullName>
    </submittedName>
</protein>
<dbReference type="AlphaFoldDB" id="A0A4Y7JAT8"/>
<accession>A0A4Y7JAT8</accession>
<proteinExistence type="predicted"/>
<evidence type="ECO:0000313" key="1">
    <source>
        <dbReference type="EMBL" id="RZC57130.1"/>
    </source>
</evidence>
<organism evidence="1 2">
    <name type="scientific">Papaver somniferum</name>
    <name type="common">Opium poppy</name>
    <dbReference type="NCBI Taxonomy" id="3469"/>
    <lineage>
        <taxon>Eukaryota</taxon>
        <taxon>Viridiplantae</taxon>
        <taxon>Streptophyta</taxon>
        <taxon>Embryophyta</taxon>
        <taxon>Tracheophyta</taxon>
        <taxon>Spermatophyta</taxon>
        <taxon>Magnoliopsida</taxon>
        <taxon>Ranunculales</taxon>
        <taxon>Papaveraceae</taxon>
        <taxon>Papaveroideae</taxon>
        <taxon>Papaver</taxon>
    </lineage>
</organism>
<evidence type="ECO:0000313" key="2">
    <source>
        <dbReference type="Proteomes" id="UP000316621"/>
    </source>
</evidence>
<name>A0A4Y7JAT8_PAPSO</name>
<dbReference type="EMBL" id="CM010718">
    <property type="protein sequence ID" value="RZC57130.1"/>
    <property type="molecule type" value="Genomic_DNA"/>
</dbReference>
<dbReference type="Gramene" id="RZC57130">
    <property type="protein sequence ID" value="RZC57130"/>
    <property type="gene ID" value="C5167_004432"/>
</dbReference>
<reference evidence="1 2" key="1">
    <citation type="journal article" date="2018" name="Science">
        <title>The opium poppy genome and morphinan production.</title>
        <authorList>
            <person name="Guo L."/>
            <person name="Winzer T."/>
            <person name="Yang X."/>
            <person name="Li Y."/>
            <person name="Ning Z."/>
            <person name="He Z."/>
            <person name="Teodor R."/>
            <person name="Lu Y."/>
            <person name="Bowser T.A."/>
            <person name="Graham I.A."/>
            <person name="Ye K."/>
        </authorList>
    </citation>
    <scope>NUCLEOTIDE SEQUENCE [LARGE SCALE GENOMIC DNA]</scope>
    <source>
        <strain evidence="2">cv. HN1</strain>
        <tissue evidence="1">Leaves</tissue>
    </source>
</reference>
<sequence length="111" mass="12455">VTGGGSWVYAWPVGIGKCINRAWVGLGEALEGSIENKIHGAMFPFNWFLPPLVCVLHIDDAIDLVIPRVATNRRKKLTRSILKRVIPSIATRILRDIQDGKRLHYLERGLV</sequence>
<gene>
    <name evidence="1" type="ORF">C5167_004432</name>
</gene>
<feature type="non-terminal residue" evidence="1">
    <location>
        <position position="1"/>
    </location>
</feature>